<dbReference type="EMBL" id="CAJVPQ010001804">
    <property type="protein sequence ID" value="CAG8570724.1"/>
    <property type="molecule type" value="Genomic_DNA"/>
</dbReference>
<gene>
    <name evidence="3" type="ORF">FCALED_LOCUS7080</name>
</gene>
<dbReference type="SUPFAM" id="SSF51045">
    <property type="entry name" value="WW domain"/>
    <property type="match status" value="1"/>
</dbReference>
<feature type="compositionally biased region" description="Polar residues" evidence="1">
    <location>
        <begin position="82"/>
        <end position="91"/>
    </location>
</feature>
<name>A0A9N9BK09_9GLOM</name>
<keyword evidence="4" id="KW-1185">Reference proteome</keyword>
<accession>A0A9N9BK09</accession>
<evidence type="ECO:0000256" key="1">
    <source>
        <dbReference type="SAM" id="MobiDB-lite"/>
    </source>
</evidence>
<comment type="caution">
    <text evidence="3">The sequence shown here is derived from an EMBL/GenBank/DDBJ whole genome shotgun (WGS) entry which is preliminary data.</text>
</comment>
<dbReference type="Pfam" id="PF00397">
    <property type="entry name" value="WW"/>
    <property type="match status" value="1"/>
</dbReference>
<dbReference type="Proteomes" id="UP000789570">
    <property type="component" value="Unassembled WGS sequence"/>
</dbReference>
<feature type="domain" description="WW" evidence="2">
    <location>
        <begin position="4"/>
        <end position="38"/>
    </location>
</feature>
<feature type="compositionally biased region" description="Basic and acidic residues" evidence="1">
    <location>
        <begin position="135"/>
        <end position="147"/>
    </location>
</feature>
<evidence type="ECO:0000313" key="3">
    <source>
        <dbReference type="EMBL" id="CAG8570724.1"/>
    </source>
</evidence>
<dbReference type="OrthoDB" id="2367685at2759"/>
<organism evidence="3 4">
    <name type="scientific">Funneliformis caledonium</name>
    <dbReference type="NCBI Taxonomy" id="1117310"/>
    <lineage>
        <taxon>Eukaryota</taxon>
        <taxon>Fungi</taxon>
        <taxon>Fungi incertae sedis</taxon>
        <taxon>Mucoromycota</taxon>
        <taxon>Glomeromycotina</taxon>
        <taxon>Glomeromycetes</taxon>
        <taxon>Glomerales</taxon>
        <taxon>Glomeraceae</taxon>
        <taxon>Funneliformis</taxon>
    </lineage>
</organism>
<evidence type="ECO:0000313" key="4">
    <source>
        <dbReference type="Proteomes" id="UP000789570"/>
    </source>
</evidence>
<dbReference type="SMART" id="SM00456">
    <property type="entry name" value="WW"/>
    <property type="match status" value="1"/>
</dbReference>
<dbReference type="InterPro" id="IPR036020">
    <property type="entry name" value="WW_dom_sf"/>
</dbReference>
<feature type="compositionally biased region" description="Polar residues" evidence="1">
    <location>
        <begin position="47"/>
        <end position="68"/>
    </location>
</feature>
<dbReference type="PROSITE" id="PS50020">
    <property type="entry name" value="WW_DOMAIN_2"/>
    <property type="match status" value="1"/>
</dbReference>
<reference evidence="3" key="1">
    <citation type="submission" date="2021-06" db="EMBL/GenBank/DDBJ databases">
        <authorList>
            <person name="Kallberg Y."/>
            <person name="Tangrot J."/>
            <person name="Rosling A."/>
        </authorList>
    </citation>
    <scope>NUCLEOTIDE SEQUENCE</scope>
    <source>
        <strain evidence="3">UK204</strain>
    </source>
</reference>
<proteinExistence type="predicted"/>
<sequence length="210" mass="22880">MDPRPLPPGFISEFDPNTQRYFYVDTSTGTSQWNHPLDAKPPLQPFVEQTSSQYPSQFPSILNPSQQGHYPLGFTSPGLLPSSDQRSTSSFPQPPYPQPTSSDYPSPYPQPRPEHYPQSNYPYGEAQTYVGGSSRTHDTHEQDKDKGIGKVLLGAGGLIGGKHATHGMGKVLLGAGGGLVAGKLAKNKLKKFKGWKGKGWKGKGGWKGWK</sequence>
<dbReference type="AlphaFoldDB" id="A0A9N9BK09"/>
<evidence type="ECO:0000259" key="2">
    <source>
        <dbReference type="PROSITE" id="PS50020"/>
    </source>
</evidence>
<dbReference type="InterPro" id="IPR001202">
    <property type="entry name" value="WW_dom"/>
</dbReference>
<dbReference type="Gene3D" id="2.20.70.10">
    <property type="match status" value="1"/>
</dbReference>
<protein>
    <submittedName>
        <fullName evidence="3">11636_t:CDS:1</fullName>
    </submittedName>
</protein>
<feature type="region of interest" description="Disordered" evidence="1">
    <location>
        <begin position="28"/>
        <end position="147"/>
    </location>
</feature>